<accession>A0A9P7N615</accession>
<evidence type="ECO:0000313" key="1">
    <source>
        <dbReference type="EMBL" id="KAG5993773.1"/>
    </source>
</evidence>
<gene>
    <name evidence="1" type="ORF">E4U43_003405</name>
</gene>
<name>A0A9P7N615_9HYPO</name>
<dbReference type="Proteomes" id="UP000748025">
    <property type="component" value="Unassembled WGS sequence"/>
</dbReference>
<sequence>MAKTPIVDLRAEHVFHRAEDSGAVQPIVRVRSRRSDRIDIENAFSAPVGPPNPAP</sequence>
<proteinExistence type="predicted"/>
<feature type="non-terminal residue" evidence="1">
    <location>
        <position position="55"/>
    </location>
</feature>
<reference evidence="1" key="1">
    <citation type="journal article" date="2020" name="bioRxiv">
        <title>Whole genome comparisons of ergot fungi reveals the divergence and evolution of species within the genus Claviceps are the result of varying mechanisms driving genome evolution and host range expansion.</title>
        <authorList>
            <person name="Wyka S.A."/>
            <person name="Mondo S.J."/>
            <person name="Liu M."/>
            <person name="Dettman J."/>
            <person name="Nalam V."/>
            <person name="Broders K.D."/>
        </authorList>
    </citation>
    <scope>NUCLEOTIDE SEQUENCE</scope>
    <source>
        <strain evidence="1">CCC 602</strain>
    </source>
</reference>
<dbReference type="EMBL" id="SRPW01002319">
    <property type="protein sequence ID" value="KAG5993773.1"/>
    <property type="molecule type" value="Genomic_DNA"/>
</dbReference>
<evidence type="ECO:0000313" key="2">
    <source>
        <dbReference type="Proteomes" id="UP000748025"/>
    </source>
</evidence>
<organism evidence="1 2">
    <name type="scientific">Claviceps pusilla</name>
    <dbReference type="NCBI Taxonomy" id="123648"/>
    <lineage>
        <taxon>Eukaryota</taxon>
        <taxon>Fungi</taxon>
        <taxon>Dikarya</taxon>
        <taxon>Ascomycota</taxon>
        <taxon>Pezizomycotina</taxon>
        <taxon>Sordariomycetes</taxon>
        <taxon>Hypocreomycetidae</taxon>
        <taxon>Hypocreales</taxon>
        <taxon>Clavicipitaceae</taxon>
        <taxon>Claviceps</taxon>
    </lineage>
</organism>
<protein>
    <submittedName>
        <fullName evidence="1">Uncharacterized protein</fullName>
    </submittedName>
</protein>
<dbReference type="AlphaFoldDB" id="A0A9P7N615"/>
<comment type="caution">
    <text evidence="1">The sequence shown here is derived from an EMBL/GenBank/DDBJ whole genome shotgun (WGS) entry which is preliminary data.</text>
</comment>
<keyword evidence="2" id="KW-1185">Reference proteome</keyword>